<protein>
    <submittedName>
        <fullName evidence="2">Nuclear receptor</fullName>
    </submittedName>
</protein>
<sequence>MTQATITYYDLPGNNSSCTSSYWQNSYGYHAVNAVNNYNYYQPYPPISTFYPVANNQTKTSNAVYYNQVPVNPKPVTVPMRVQYGQRKKHHSKNKNLCFDNEICVVCGDKASGYHYSSMTCEGCKGFFRRSITRKTVYQCKFDQSCQIDTFMRRKCQYCRLKKCIDRGMRTDLVLPEELNKSKREAKPQKPSILKAILSGPPKIRGLSKDMNELINRIICIDQNHLHISCRDLKELMEPTCSNQFERLTFIQVKMIHAFINAIDGFSLIDETDKDLIKKLATPELFLLRLIRFFDPKENCIIFSDSNNKLILTAENLQKEGFSEIAVQLFTFAHNFSGFNLDDAEYALFNALIVFTLRPNLNDLFAVNELTEIYSVALQNYLNVIRSDGKTIFSKLMLKLGELSTLAVFKRQIFHFSQFSNNGNRQDNSNN</sequence>
<evidence type="ECO:0000313" key="1">
    <source>
        <dbReference type="Proteomes" id="UP000887576"/>
    </source>
</evidence>
<name>A0AC34QJ63_9BILA</name>
<reference evidence="2" key="1">
    <citation type="submission" date="2022-11" db="UniProtKB">
        <authorList>
            <consortium name="WormBaseParasite"/>
        </authorList>
    </citation>
    <scope>IDENTIFICATION</scope>
</reference>
<proteinExistence type="predicted"/>
<dbReference type="Proteomes" id="UP000887576">
    <property type="component" value="Unplaced"/>
</dbReference>
<evidence type="ECO:0000313" key="2">
    <source>
        <dbReference type="WBParaSite" id="JU765_v2.g16830.t1"/>
    </source>
</evidence>
<organism evidence="1 2">
    <name type="scientific">Panagrolaimus sp. JU765</name>
    <dbReference type="NCBI Taxonomy" id="591449"/>
    <lineage>
        <taxon>Eukaryota</taxon>
        <taxon>Metazoa</taxon>
        <taxon>Ecdysozoa</taxon>
        <taxon>Nematoda</taxon>
        <taxon>Chromadorea</taxon>
        <taxon>Rhabditida</taxon>
        <taxon>Tylenchina</taxon>
        <taxon>Panagrolaimomorpha</taxon>
        <taxon>Panagrolaimoidea</taxon>
        <taxon>Panagrolaimidae</taxon>
        <taxon>Panagrolaimus</taxon>
    </lineage>
</organism>
<dbReference type="WBParaSite" id="JU765_v2.g16830.t1">
    <property type="protein sequence ID" value="JU765_v2.g16830.t1"/>
    <property type="gene ID" value="JU765_v2.g16830"/>
</dbReference>
<accession>A0AC34QJ63</accession>